<dbReference type="KEGG" id="clus:A9F13_10g01309"/>
<evidence type="ECO:0000256" key="3">
    <source>
        <dbReference type="ARBA" id="ARBA00019744"/>
    </source>
</evidence>
<dbReference type="InterPro" id="IPR002589">
    <property type="entry name" value="Macro_dom"/>
</dbReference>
<dbReference type="InterPro" id="IPR050892">
    <property type="entry name" value="ADP-ribose_metab_enzymes"/>
</dbReference>
<comment type="similarity">
    <text evidence="1">Belongs to the POA1 family.</text>
</comment>
<dbReference type="SUPFAM" id="SSF52949">
    <property type="entry name" value="Macro domain-like"/>
    <property type="match status" value="1"/>
</dbReference>
<gene>
    <name evidence="6" type="ORF">A9F13_10g01309</name>
</gene>
<evidence type="ECO:0000256" key="2">
    <source>
        <dbReference type="ARBA" id="ARBA00012983"/>
    </source>
</evidence>
<dbReference type="EMBL" id="LYUB02000010">
    <property type="protein sequence ID" value="OVF07990.1"/>
    <property type="molecule type" value="Genomic_DNA"/>
</dbReference>
<accession>A0AA91PYS2</accession>
<evidence type="ECO:0000313" key="6">
    <source>
        <dbReference type="EMBL" id="OVF07990.1"/>
    </source>
</evidence>
<comment type="catalytic activity">
    <reaction evidence="4">
        <text>ADP-alpha-D-ribose 1''-phosphate + H2O = ADP-D-ribose + phosphate</text>
        <dbReference type="Rhea" id="RHEA:25029"/>
        <dbReference type="ChEBI" id="CHEBI:15377"/>
        <dbReference type="ChEBI" id="CHEBI:43474"/>
        <dbReference type="ChEBI" id="CHEBI:57967"/>
        <dbReference type="ChEBI" id="CHEBI:58753"/>
        <dbReference type="EC" id="3.1.3.84"/>
    </reaction>
</comment>
<dbReference type="SMART" id="SM00506">
    <property type="entry name" value="A1pp"/>
    <property type="match status" value="1"/>
</dbReference>
<dbReference type="EC" id="3.1.3.84" evidence="2"/>
<organism evidence="6 7">
    <name type="scientific">Clavispora lusitaniae</name>
    <name type="common">Candida lusitaniae</name>
    <dbReference type="NCBI Taxonomy" id="36911"/>
    <lineage>
        <taxon>Eukaryota</taxon>
        <taxon>Fungi</taxon>
        <taxon>Dikarya</taxon>
        <taxon>Ascomycota</taxon>
        <taxon>Saccharomycotina</taxon>
        <taxon>Pichiomycetes</taxon>
        <taxon>Metschnikowiaceae</taxon>
        <taxon>Clavispora</taxon>
    </lineage>
</organism>
<dbReference type="GO" id="GO:0140291">
    <property type="term" value="P:peptidyl-glutamate ADP-deribosylation"/>
    <property type="evidence" value="ECO:0007669"/>
    <property type="project" value="TreeGrafter"/>
</dbReference>
<evidence type="ECO:0000313" key="7">
    <source>
        <dbReference type="Proteomes" id="UP000195602"/>
    </source>
</evidence>
<evidence type="ECO:0000256" key="4">
    <source>
        <dbReference type="ARBA" id="ARBA00034427"/>
    </source>
</evidence>
<dbReference type="PANTHER" id="PTHR12521">
    <property type="entry name" value="PROTEIN C6ORF130"/>
    <property type="match status" value="1"/>
</dbReference>
<dbReference type="AlphaFoldDB" id="A0AA91PYS2"/>
<proteinExistence type="inferred from homology"/>
<dbReference type="Gene3D" id="3.40.220.10">
    <property type="entry name" value="Leucine Aminopeptidase, subunit E, domain 1"/>
    <property type="match status" value="1"/>
</dbReference>
<dbReference type="PANTHER" id="PTHR12521:SF0">
    <property type="entry name" value="ADP-RIBOSE GLYCOHYDROLASE OARD1"/>
    <property type="match status" value="1"/>
</dbReference>
<dbReference type="Pfam" id="PF01661">
    <property type="entry name" value="Macro"/>
    <property type="match status" value="1"/>
</dbReference>
<protein>
    <recommendedName>
        <fullName evidence="3">ADP-ribose 1''-phosphate phosphatase</fullName>
        <ecNumber evidence="2">3.1.3.84</ecNumber>
    </recommendedName>
</protein>
<feature type="domain" description="Macro" evidence="5">
    <location>
        <begin position="1"/>
        <end position="164"/>
    </location>
</feature>
<dbReference type="PROSITE" id="PS51154">
    <property type="entry name" value="MACRO"/>
    <property type="match status" value="1"/>
</dbReference>
<sequence>MVSYIRGDLFSHTSSQAAVLAHACNPFGSWGGGIAAVFKKKFPSAYKLYANHCKQQGPNLMGTSLLLPTEPNDPGNNGNPPVYIACLFTSDFNSPPSEIVENTRKSMLELSHQLSSLSNVEKDSEKKVVVNMPMINSGIFNVPWEQTEAVLEKCPELHINVYTI</sequence>
<comment type="caution">
    <text evidence="6">The sequence shown here is derived from an EMBL/GenBank/DDBJ whole genome shotgun (WGS) entry which is preliminary data.</text>
</comment>
<dbReference type="Proteomes" id="UP000195602">
    <property type="component" value="Unassembled WGS sequence"/>
</dbReference>
<dbReference type="InterPro" id="IPR043472">
    <property type="entry name" value="Macro_dom-like"/>
</dbReference>
<evidence type="ECO:0000259" key="5">
    <source>
        <dbReference type="PROSITE" id="PS51154"/>
    </source>
</evidence>
<dbReference type="CDD" id="cd02901">
    <property type="entry name" value="Macro_Poa1p-like"/>
    <property type="match status" value="1"/>
</dbReference>
<name>A0AA91PYS2_CLALS</name>
<evidence type="ECO:0000256" key="1">
    <source>
        <dbReference type="ARBA" id="ARBA00006575"/>
    </source>
</evidence>
<reference evidence="6 7" key="1">
    <citation type="submission" date="2017-04" db="EMBL/GenBank/DDBJ databases">
        <title>Draft genome of the yeast Clavispora lusitaniae type strain CBS 6936.</title>
        <authorList>
            <person name="Durrens P."/>
            <person name="Klopp C."/>
            <person name="Biteau N."/>
            <person name="Fitton-Ouhabi V."/>
            <person name="Dementhon K."/>
            <person name="Accoceberry I."/>
            <person name="Sherman D.J."/>
            <person name="Noel T."/>
        </authorList>
    </citation>
    <scope>NUCLEOTIDE SEQUENCE [LARGE SCALE GENOMIC DNA]</scope>
    <source>
        <strain evidence="6 7">CBS 6936</strain>
    </source>
</reference>